<accession>A0AAD4DSG8</accession>
<feature type="compositionally biased region" description="Pro residues" evidence="1">
    <location>
        <begin position="1"/>
        <end position="14"/>
    </location>
</feature>
<keyword evidence="3" id="KW-1185">Reference proteome</keyword>
<dbReference type="GeneID" id="64662717"/>
<dbReference type="RefSeq" id="XP_041218520.1">
    <property type="nucleotide sequence ID" value="XM_041368419.1"/>
</dbReference>
<reference evidence="2" key="1">
    <citation type="journal article" date="2020" name="New Phytol.">
        <title>Comparative genomics reveals dynamic genome evolution in host specialist ectomycorrhizal fungi.</title>
        <authorList>
            <person name="Lofgren L.A."/>
            <person name="Nguyen N.H."/>
            <person name="Vilgalys R."/>
            <person name="Ruytinx J."/>
            <person name="Liao H.L."/>
            <person name="Branco S."/>
            <person name="Kuo A."/>
            <person name="LaButti K."/>
            <person name="Lipzen A."/>
            <person name="Andreopoulos W."/>
            <person name="Pangilinan J."/>
            <person name="Riley R."/>
            <person name="Hundley H."/>
            <person name="Na H."/>
            <person name="Barry K."/>
            <person name="Grigoriev I.V."/>
            <person name="Stajich J.E."/>
            <person name="Kennedy P.G."/>
        </authorList>
    </citation>
    <scope>NUCLEOTIDE SEQUENCE</scope>
    <source>
        <strain evidence="2">FC203</strain>
    </source>
</reference>
<name>A0AAD4DSG8_9AGAM</name>
<evidence type="ECO:0000313" key="3">
    <source>
        <dbReference type="Proteomes" id="UP001195769"/>
    </source>
</evidence>
<evidence type="ECO:0000313" key="2">
    <source>
        <dbReference type="EMBL" id="KAG1892944.1"/>
    </source>
</evidence>
<sequence length="193" mass="21421">MPPCRSKTPPPDPVVPSSSSMDPSSSEWSNWSGHNNHDSADSLSADVKTYDPWVANNAEDIEDAIADIKEKSQNGSPLPWLMNKEFALKLTRHHAVLEVSPSFMGGRLHNCFVSTACPDLFCGENGPTPDGCIMLHLHKKNQKCLVLDGDTRGEIMTIAKCNMKKNTVEIAITARISFTLWFDQICLMEESRF</sequence>
<organism evidence="2 3">
    <name type="scientific">Suillus fuscotomentosus</name>
    <dbReference type="NCBI Taxonomy" id="1912939"/>
    <lineage>
        <taxon>Eukaryota</taxon>
        <taxon>Fungi</taxon>
        <taxon>Dikarya</taxon>
        <taxon>Basidiomycota</taxon>
        <taxon>Agaricomycotina</taxon>
        <taxon>Agaricomycetes</taxon>
        <taxon>Agaricomycetidae</taxon>
        <taxon>Boletales</taxon>
        <taxon>Suillineae</taxon>
        <taxon>Suillaceae</taxon>
        <taxon>Suillus</taxon>
    </lineage>
</organism>
<feature type="compositionally biased region" description="Low complexity" evidence="1">
    <location>
        <begin position="15"/>
        <end position="26"/>
    </location>
</feature>
<evidence type="ECO:0000256" key="1">
    <source>
        <dbReference type="SAM" id="MobiDB-lite"/>
    </source>
</evidence>
<dbReference type="Proteomes" id="UP001195769">
    <property type="component" value="Unassembled WGS sequence"/>
</dbReference>
<protein>
    <submittedName>
        <fullName evidence="2">Uncharacterized protein</fullName>
    </submittedName>
</protein>
<proteinExistence type="predicted"/>
<dbReference type="EMBL" id="JABBWK010000113">
    <property type="protein sequence ID" value="KAG1892944.1"/>
    <property type="molecule type" value="Genomic_DNA"/>
</dbReference>
<dbReference type="AlphaFoldDB" id="A0AAD4DSG8"/>
<comment type="caution">
    <text evidence="2">The sequence shown here is derived from an EMBL/GenBank/DDBJ whole genome shotgun (WGS) entry which is preliminary data.</text>
</comment>
<feature type="region of interest" description="Disordered" evidence="1">
    <location>
        <begin position="1"/>
        <end position="43"/>
    </location>
</feature>
<gene>
    <name evidence="2" type="ORF">F5891DRAFT_1197055</name>
</gene>